<accession>A0A0F9S5J4</accession>
<evidence type="ECO:0000256" key="4">
    <source>
        <dbReference type="ARBA" id="ARBA00022723"/>
    </source>
</evidence>
<dbReference type="AlphaFoldDB" id="A0A0F9S5J4"/>
<evidence type="ECO:0000256" key="6">
    <source>
        <dbReference type="ARBA" id="ARBA00023014"/>
    </source>
</evidence>
<dbReference type="InterPro" id="IPR000385">
    <property type="entry name" value="MoaA_NifB_PqqE_Fe-S-bd_CS"/>
</dbReference>
<dbReference type="Gene3D" id="3.20.20.70">
    <property type="entry name" value="Aldolase class I"/>
    <property type="match status" value="1"/>
</dbReference>
<dbReference type="InterPro" id="IPR058240">
    <property type="entry name" value="rSAM_sf"/>
</dbReference>
<keyword evidence="2" id="KW-0004">4Fe-4S</keyword>
<reference evidence="8" key="1">
    <citation type="journal article" date="2015" name="Nature">
        <title>Complex archaea that bridge the gap between prokaryotes and eukaryotes.</title>
        <authorList>
            <person name="Spang A."/>
            <person name="Saw J.H."/>
            <person name="Jorgensen S.L."/>
            <person name="Zaremba-Niedzwiedzka K."/>
            <person name="Martijn J."/>
            <person name="Lind A.E."/>
            <person name="van Eijk R."/>
            <person name="Schleper C."/>
            <person name="Guy L."/>
            <person name="Ettema T.J."/>
        </authorList>
    </citation>
    <scope>NUCLEOTIDE SEQUENCE</scope>
</reference>
<feature type="domain" description="Radical SAM core" evidence="7">
    <location>
        <begin position="7"/>
        <end position="105"/>
    </location>
</feature>
<dbReference type="Pfam" id="PF04055">
    <property type="entry name" value="Radical_SAM"/>
    <property type="match status" value="1"/>
</dbReference>
<evidence type="ECO:0000256" key="3">
    <source>
        <dbReference type="ARBA" id="ARBA00022691"/>
    </source>
</evidence>
<dbReference type="GO" id="GO:0003824">
    <property type="term" value="F:catalytic activity"/>
    <property type="evidence" value="ECO:0007669"/>
    <property type="project" value="InterPro"/>
</dbReference>
<comment type="cofactor">
    <cofactor evidence="1">
        <name>[4Fe-4S] cluster</name>
        <dbReference type="ChEBI" id="CHEBI:49883"/>
    </cofactor>
</comment>
<evidence type="ECO:0000259" key="7">
    <source>
        <dbReference type="Pfam" id="PF04055"/>
    </source>
</evidence>
<protein>
    <recommendedName>
        <fullName evidence="7">Radical SAM core domain-containing protein</fullName>
    </recommendedName>
</protein>
<dbReference type="PROSITE" id="PS01305">
    <property type="entry name" value="MOAA_NIFB_PQQE"/>
    <property type="match status" value="1"/>
</dbReference>
<keyword evidence="6" id="KW-0411">Iron-sulfur</keyword>
<keyword evidence="4" id="KW-0479">Metal-binding</keyword>
<evidence type="ECO:0000256" key="2">
    <source>
        <dbReference type="ARBA" id="ARBA00022485"/>
    </source>
</evidence>
<gene>
    <name evidence="8" type="ORF">LCGC14_0814960</name>
</gene>
<keyword evidence="3" id="KW-0949">S-adenosyl-L-methionine</keyword>
<dbReference type="EMBL" id="LAZR01002259">
    <property type="protein sequence ID" value="KKN32346.1"/>
    <property type="molecule type" value="Genomic_DNA"/>
</dbReference>
<dbReference type="InterPro" id="IPR013785">
    <property type="entry name" value="Aldolase_TIM"/>
</dbReference>
<dbReference type="SUPFAM" id="SSF102114">
    <property type="entry name" value="Radical SAM enzymes"/>
    <property type="match status" value="1"/>
</dbReference>
<organism evidence="8">
    <name type="scientific">marine sediment metagenome</name>
    <dbReference type="NCBI Taxonomy" id="412755"/>
    <lineage>
        <taxon>unclassified sequences</taxon>
        <taxon>metagenomes</taxon>
        <taxon>ecological metagenomes</taxon>
    </lineage>
</organism>
<evidence type="ECO:0000256" key="5">
    <source>
        <dbReference type="ARBA" id="ARBA00023004"/>
    </source>
</evidence>
<evidence type="ECO:0000313" key="8">
    <source>
        <dbReference type="EMBL" id="KKN32346.1"/>
    </source>
</evidence>
<comment type="caution">
    <text evidence="8">The sequence shown here is derived from an EMBL/GenBank/DDBJ whole genome shotgun (WGS) entry which is preliminary data.</text>
</comment>
<keyword evidence="5" id="KW-0408">Iron</keyword>
<sequence length="176" mass="20884">MRNNCRVVLTDRCNLDCSFCCMKDKRIYYSFTNQTALWIAQQRYDEIAITGGEPLMELEKLVQFICLVKYFNPDAKMYLYTNGMSLNYYEAFTLKTAGLTGVNWSPKEKPNSYYQEKMTFIHVCLIPIRILIQDRLMDDDILQFALNNNMQIRQWTIGDCDDMKPEDRFRIDWSNV</sequence>
<dbReference type="GO" id="GO:0051539">
    <property type="term" value="F:4 iron, 4 sulfur cluster binding"/>
    <property type="evidence" value="ECO:0007669"/>
    <property type="project" value="UniProtKB-KW"/>
</dbReference>
<dbReference type="InterPro" id="IPR007197">
    <property type="entry name" value="rSAM"/>
</dbReference>
<dbReference type="GO" id="GO:0046872">
    <property type="term" value="F:metal ion binding"/>
    <property type="evidence" value="ECO:0007669"/>
    <property type="project" value="UniProtKB-KW"/>
</dbReference>
<evidence type="ECO:0000256" key="1">
    <source>
        <dbReference type="ARBA" id="ARBA00001966"/>
    </source>
</evidence>
<proteinExistence type="predicted"/>
<dbReference type="SFLD" id="SFLDS00029">
    <property type="entry name" value="Radical_SAM"/>
    <property type="match status" value="1"/>
</dbReference>
<dbReference type="CDD" id="cd01335">
    <property type="entry name" value="Radical_SAM"/>
    <property type="match status" value="1"/>
</dbReference>
<name>A0A0F9S5J4_9ZZZZ</name>